<evidence type="ECO:0000256" key="2">
    <source>
        <dbReference type="ARBA" id="ARBA00022840"/>
    </source>
</evidence>
<keyword evidence="2" id="KW-0067">ATP-binding</keyword>
<dbReference type="SMART" id="SM00220">
    <property type="entry name" value="S_TKc"/>
    <property type="match status" value="1"/>
</dbReference>
<protein>
    <recommendedName>
        <fullName evidence="3">Protein kinase domain-containing protein</fullName>
    </recommendedName>
</protein>
<organism evidence="4 5">
    <name type="scientific">Prorocentrum cordatum</name>
    <dbReference type="NCBI Taxonomy" id="2364126"/>
    <lineage>
        <taxon>Eukaryota</taxon>
        <taxon>Sar</taxon>
        <taxon>Alveolata</taxon>
        <taxon>Dinophyceae</taxon>
        <taxon>Prorocentrales</taxon>
        <taxon>Prorocentraceae</taxon>
        <taxon>Prorocentrum</taxon>
    </lineage>
</organism>
<dbReference type="InterPro" id="IPR000719">
    <property type="entry name" value="Prot_kinase_dom"/>
</dbReference>
<keyword evidence="1" id="KW-0547">Nucleotide-binding</keyword>
<keyword evidence="5" id="KW-1185">Reference proteome</keyword>
<name>A0ABN9WCZ6_9DINO</name>
<reference evidence="4" key="1">
    <citation type="submission" date="2023-10" db="EMBL/GenBank/DDBJ databases">
        <authorList>
            <person name="Chen Y."/>
            <person name="Shah S."/>
            <person name="Dougan E. K."/>
            <person name="Thang M."/>
            <person name="Chan C."/>
        </authorList>
    </citation>
    <scope>NUCLEOTIDE SEQUENCE [LARGE SCALE GENOMIC DNA]</scope>
</reference>
<sequence>MGAYVKPIGISLSHTLDHPHIIRCVSMLHSKCNVYVVIQYGGDICMEQALSTQPDHRLSRDDALNCSAQVASALSLCHAQDVVHGQLSLRHVAVEIAWNRHICRLVDFSMAAHVPNSSTRETPCGSLPCVAPETALEEPLLLKPADCWSLGVLFLETACGQGSLELPVRWRRGETIAYAARRIFEFFFQHGCHQEAMSIMANVHDDMILACLESVLKPEPVRRAKASHIVEMVSARNRG</sequence>
<dbReference type="Pfam" id="PF00069">
    <property type="entry name" value="Pkinase"/>
    <property type="match status" value="1"/>
</dbReference>
<dbReference type="Gene3D" id="1.10.510.10">
    <property type="entry name" value="Transferase(Phosphotransferase) domain 1"/>
    <property type="match status" value="1"/>
</dbReference>
<dbReference type="Proteomes" id="UP001189429">
    <property type="component" value="Unassembled WGS sequence"/>
</dbReference>
<dbReference type="SUPFAM" id="SSF56112">
    <property type="entry name" value="Protein kinase-like (PK-like)"/>
    <property type="match status" value="1"/>
</dbReference>
<dbReference type="EMBL" id="CAUYUJ010018512">
    <property type="protein sequence ID" value="CAK0884183.1"/>
    <property type="molecule type" value="Genomic_DNA"/>
</dbReference>
<evidence type="ECO:0000256" key="1">
    <source>
        <dbReference type="ARBA" id="ARBA00022741"/>
    </source>
</evidence>
<dbReference type="InterPro" id="IPR011009">
    <property type="entry name" value="Kinase-like_dom_sf"/>
</dbReference>
<accession>A0ABN9WCZ6</accession>
<dbReference type="PROSITE" id="PS50011">
    <property type="entry name" value="PROTEIN_KINASE_DOM"/>
    <property type="match status" value="1"/>
</dbReference>
<proteinExistence type="predicted"/>
<evidence type="ECO:0000259" key="3">
    <source>
        <dbReference type="PROSITE" id="PS50011"/>
    </source>
</evidence>
<dbReference type="PANTHER" id="PTHR24346">
    <property type="entry name" value="MAP/MICROTUBULE AFFINITY-REGULATING KINASE"/>
    <property type="match status" value="1"/>
</dbReference>
<dbReference type="PANTHER" id="PTHR24346:SF30">
    <property type="entry name" value="MATERNAL EMBRYONIC LEUCINE ZIPPER KINASE"/>
    <property type="match status" value="1"/>
</dbReference>
<feature type="domain" description="Protein kinase" evidence="3">
    <location>
        <begin position="1"/>
        <end position="235"/>
    </location>
</feature>
<comment type="caution">
    <text evidence="4">The sequence shown here is derived from an EMBL/GenBank/DDBJ whole genome shotgun (WGS) entry which is preliminary data.</text>
</comment>
<evidence type="ECO:0000313" key="4">
    <source>
        <dbReference type="EMBL" id="CAK0884183.1"/>
    </source>
</evidence>
<evidence type="ECO:0000313" key="5">
    <source>
        <dbReference type="Proteomes" id="UP001189429"/>
    </source>
</evidence>
<gene>
    <name evidence="4" type="ORF">PCOR1329_LOCUS66187</name>
</gene>